<evidence type="ECO:0000256" key="1">
    <source>
        <dbReference type="SAM" id="Coils"/>
    </source>
</evidence>
<organism evidence="3 4">
    <name type="scientific">Cucurbita moschata</name>
    <name type="common">Winter crookneck squash</name>
    <name type="synonym">Cucurbita pepo var. moschata</name>
    <dbReference type="NCBI Taxonomy" id="3662"/>
    <lineage>
        <taxon>Eukaryota</taxon>
        <taxon>Viridiplantae</taxon>
        <taxon>Streptophyta</taxon>
        <taxon>Embryophyta</taxon>
        <taxon>Tracheophyta</taxon>
        <taxon>Spermatophyta</taxon>
        <taxon>Magnoliopsida</taxon>
        <taxon>eudicotyledons</taxon>
        <taxon>Gunneridae</taxon>
        <taxon>Pentapetalae</taxon>
        <taxon>rosids</taxon>
        <taxon>fabids</taxon>
        <taxon>Cucurbitales</taxon>
        <taxon>Cucurbitaceae</taxon>
        <taxon>Cucurbiteae</taxon>
        <taxon>Cucurbita</taxon>
    </lineage>
</organism>
<reference evidence="4" key="1">
    <citation type="submission" date="2025-08" db="UniProtKB">
        <authorList>
            <consortium name="RefSeq"/>
        </authorList>
    </citation>
    <scope>IDENTIFICATION</scope>
    <source>
        <tissue evidence="4">Young leaves</tissue>
    </source>
</reference>
<feature type="region of interest" description="Disordered" evidence="2">
    <location>
        <begin position="1"/>
        <end position="32"/>
    </location>
</feature>
<dbReference type="AlphaFoldDB" id="A0A6J1GHI8"/>
<name>A0A6J1GHI8_CUCMO</name>
<keyword evidence="3" id="KW-1185">Reference proteome</keyword>
<protein>
    <submittedName>
        <fullName evidence="4">Uncharacterized protein LOC111454014</fullName>
    </submittedName>
</protein>
<keyword evidence="1" id="KW-0175">Coiled coil</keyword>
<proteinExistence type="predicted"/>
<gene>
    <name evidence="4" type="primary">LOC111454014</name>
</gene>
<dbReference type="Proteomes" id="UP000504609">
    <property type="component" value="Unplaced"/>
</dbReference>
<evidence type="ECO:0000256" key="2">
    <source>
        <dbReference type="SAM" id="MobiDB-lite"/>
    </source>
</evidence>
<dbReference type="RefSeq" id="XP_022951050.1">
    <property type="nucleotide sequence ID" value="XM_023095282.1"/>
</dbReference>
<sequence>MDEIRASTPPPPPPPQDEGAGRFSGSKEEASVMDRVKKGCRAVYASSQEALRYVKAFFVGWGKKMTAKSEKEAAEADLKMAKMQVEATEAAENAKKGT</sequence>
<dbReference type="GeneID" id="111454014"/>
<accession>A0A6J1GHI8</accession>
<dbReference type="KEGG" id="cmos:111454014"/>
<evidence type="ECO:0000313" key="4">
    <source>
        <dbReference type="RefSeq" id="XP_022951050.1"/>
    </source>
</evidence>
<feature type="coiled-coil region" evidence="1">
    <location>
        <begin position="64"/>
        <end position="91"/>
    </location>
</feature>
<evidence type="ECO:0000313" key="3">
    <source>
        <dbReference type="Proteomes" id="UP000504609"/>
    </source>
</evidence>